<dbReference type="GO" id="GO:0051044">
    <property type="term" value="P:positive regulation of membrane protein ectodomain proteolysis"/>
    <property type="evidence" value="ECO:0007669"/>
    <property type="project" value="TreeGrafter"/>
</dbReference>
<dbReference type="GO" id="GO:0002693">
    <property type="term" value="P:positive regulation of cellular extravasation"/>
    <property type="evidence" value="ECO:0007669"/>
    <property type="project" value="TreeGrafter"/>
</dbReference>
<dbReference type="PANTHER" id="PTHR11905:SF20">
    <property type="entry name" value="DISINTEGRIN AND METALLOPROTEINASE DOMAIN-CONTAINING PROTEIN 8"/>
    <property type="match status" value="1"/>
</dbReference>
<evidence type="ECO:0000259" key="14">
    <source>
        <dbReference type="PROSITE" id="PS50215"/>
    </source>
</evidence>
<accession>A0A3B3R2K3</accession>
<evidence type="ECO:0000313" key="16">
    <source>
        <dbReference type="Proteomes" id="UP000261540"/>
    </source>
</evidence>
<dbReference type="GO" id="GO:0006954">
    <property type="term" value="P:inflammatory response"/>
    <property type="evidence" value="ECO:0007669"/>
    <property type="project" value="TreeGrafter"/>
</dbReference>
<evidence type="ECO:0000256" key="9">
    <source>
        <dbReference type="SAM" id="MobiDB-lite"/>
    </source>
</evidence>
<evidence type="ECO:0000256" key="6">
    <source>
        <dbReference type="PROSITE-ProRule" id="PRU00068"/>
    </source>
</evidence>
<evidence type="ECO:0000256" key="1">
    <source>
        <dbReference type="ARBA" id="ARBA00004479"/>
    </source>
</evidence>
<evidence type="ECO:0000256" key="11">
    <source>
        <dbReference type="SAM" id="SignalP"/>
    </source>
</evidence>
<reference evidence="15" key="2">
    <citation type="submission" date="2025-09" db="UniProtKB">
        <authorList>
            <consortium name="Ensembl"/>
        </authorList>
    </citation>
    <scope>IDENTIFICATION</scope>
</reference>
<reference evidence="15" key="1">
    <citation type="submission" date="2025-08" db="UniProtKB">
        <authorList>
            <consortium name="Ensembl"/>
        </authorList>
    </citation>
    <scope>IDENTIFICATION</scope>
</reference>
<dbReference type="SUPFAM" id="SSF55486">
    <property type="entry name" value="Metalloproteases ('zincins'), catalytic domain"/>
    <property type="match status" value="1"/>
</dbReference>
<dbReference type="SUPFAM" id="SSF57552">
    <property type="entry name" value="Blood coagulation inhibitor (disintegrin)"/>
    <property type="match status" value="1"/>
</dbReference>
<dbReference type="GO" id="GO:0046872">
    <property type="term" value="F:metal ion binding"/>
    <property type="evidence" value="ECO:0007669"/>
    <property type="project" value="UniProtKB-KW"/>
</dbReference>
<dbReference type="PROSITE" id="PS50214">
    <property type="entry name" value="DISINTEGRIN_2"/>
    <property type="match status" value="1"/>
</dbReference>
<keyword evidence="8" id="KW-0862">Zinc</keyword>
<evidence type="ECO:0000256" key="7">
    <source>
        <dbReference type="PROSITE-ProRule" id="PRU00076"/>
    </source>
</evidence>
<feature type="transmembrane region" description="Helical" evidence="10">
    <location>
        <begin position="664"/>
        <end position="689"/>
    </location>
</feature>
<feature type="binding site" evidence="8">
    <location>
        <position position="336"/>
    </location>
    <ligand>
        <name>Zn(2+)</name>
        <dbReference type="ChEBI" id="CHEBI:29105"/>
        <note>catalytic</note>
    </ligand>
</feature>
<keyword evidence="2 10" id="KW-0812">Transmembrane</keyword>
<keyword evidence="4 10" id="KW-0472">Membrane</keyword>
<proteinExistence type="predicted"/>
<protein>
    <submittedName>
        <fullName evidence="15">ADAM metallopeptidase domain 8b</fullName>
    </submittedName>
</protein>
<comment type="subcellular location">
    <subcellularLocation>
        <location evidence="1">Membrane</location>
        <topology evidence="1">Single-pass type I membrane protein</topology>
    </subcellularLocation>
</comment>
<dbReference type="PRINTS" id="PR00289">
    <property type="entry name" value="DISINTEGRIN"/>
</dbReference>
<feature type="signal peptide" evidence="11">
    <location>
        <begin position="1"/>
        <end position="19"/>
    </location>
</feature>
<dbReference type="GO" id="GO:0050839">
    <property type="term" value="F:cell adhesion molecule binding"/>
    <property type="evidence" value="ECO:0007669"/>
    <property type="project" value="TreeGrafter"/>
</dbReference>
<feature type="domain" description="Disintegrin" evidence="13">
    <location>
        <begin position="402"/>
        <end position="488"/>
    </location>
</feature>
<dbReference type="Pfam" id="PF01562">
    <property type="entry name" value="Pep_M12B_propep"/>
    <property type="match status" value="1"/>
</dbReference>
<keyword evidence="8" id="KW-0479">Metal-binding</keyword>
<dbReference type="AlphaFoldDB" id="A0A3B3R2K3"/>
<feature type="disulfide bond" evidence="6">
    <location>
        <begin position="460"/>
        <end position="480"/>
    </location>
</feature>
<feature type="active site" evidence="8">
    <location>
        <position position="337"/>
    </location>
</feature>
<evidence type="ECO:0000256" key="4">
    <source>
        <dbReference type="ARBA" id="ARBA00023136"/>
    </source>
</evidence>
<feature type="region of interest" description="Disordered" evidence="9">
    <location>
        <begin position="752"/>
        <end position="801"/>
    </location>
</feature>
<dbReference type="InterPro" id="IPR001762">
    <property type="entry name" value="Disintegrin_dom"/>
</dbReference>
<evidence type="ECO:0000259" key="13">
    <source>
        <dbReference type="PROSITE" id="PS50214"/>
    </source>
</evidence>
<keyword evidence="16" id="KW-1185">Reference proteome</keyword>
<comment type="caution">
    <text evidence="7">Lacks conserved residue(s) required for the propagation of feature annotation.</text>
</comment>
<dbReference type="InterPro" id="IPR002870">
    <property type="entry name" value="Peptidase_M12B_N"/>
</dbReference>
<dbReference type="InterPro" id="IPR001590">
    <property type="entry name" value="Peptidase_M12B"/>
</dbReference>
<dbReference type="CDD" id="cd04269">
    <property type="entry name" value="ZnMc_adamalysin_II_like"/>
    <property type="match status" value="1"/>
</dbReference>
<evidence type="ECO:0000256" key="5">
    <source>
        <dbReference type="ARBA" id="ARBA00023157"/>
    </source>
</evidence>
<dbReference type="InterPro" id="IPR036436">
    <property type="entry name" value="Disintegrin_dom_sf"/>
</dbReference>
<feature type="compositionally biased region" description="Pro residues" evidence="9">
    <location>
        <begin position="757"/>
        <end position="788"/>
    </location>
</feature>
<evidence type="ECO:0000256" key="2">
    <source>
        <dbReference type="ARBA" id="ARBA00022692"/>
    </source>
</evidence>
<dbReference type="Gene3D" id="3.40.390.10">
    <property type="entry name" value="Collagenase (Catalytic Domain)"/>
    <property type="match status" value="1"/>
</dbReference>
<dbReference type="InterPro" id="IPR018358">
    <property type="entry name" value="Disintegrin_CS"/>
</dbReference>
<feature type="binding site" evidence="8">
    <location>
        <position position="346"/>
    </location>
    <ligand>
        <name>Zn(2+)</name>
        <dbReference type="ChEBI" id="CHEBI:29105"/>
        <note>catalytic</note>
    </ligand>
</feature>
<dbReference type="Ensembl" id="ENSPKIT00000037007.1">
    <property type="protein sequence ID" value="ENSPKIP00000012608.1"/>
    <property type="gene ID" value="ENSPKIG00000000344.1"/>
</dbReference>
<feature type="disulfide bond" evidence="7">
    <location>
        <begin position="643"/>
        <end position="652"/>
    </location>
</feature>
<dbReference type="SMART" id="SM00050">
    <property type="entry name" value="DISIN"/>
    <property type="match status" value="1"/>
</dbReference>
<dbReference type="GO" id="GO:0004222">
    <property type="term" value="F:metalloendopeptidase activity"/>
    <property type="evidence" value="ECO:0007669"/>
    <property type="project" value="InterPro"/>
</dbReference>
<dbReference type="Pfam" id="PF01421">
    <property type="entry name" value="Reprolysin"/>
    <property type="match status" value="1"/>
</dbReference>
<dbReference type="InterPro" id="IPR006586">
    <property type="entry name" value="ADAM_Cys-rich"/>
</dbReference>
<dbReference type="PANTHER" id="PTHR11905">
    <property type="entry name" value="ADAM A DISINTEGRIN AND METALLOPROTEASE DOMAIN"/>
    <property type="match status" value="1"/>
</dbReference>
<evidence type="ECO:0000256" key="8">
    <source>
        <dbReference type="PROSITE-ProRule" id="PRU00276"/>
    </source>
</evidence>
<dbReference type="GO" id="GO:0016020">
    <property type="term" value="C:membrane"/>
    <property type="evidence" value="ECO:0007669"/>
    <property type="project" value="UniProtKB-SubCell"/>
</dbReference>
<feature type="disulfide bond" evidence="7">
    <location>
        <begin position="625"/>
        <end position="635"/>
    </location>
</feature>
<dbReference type="GO" id="GO:0022407">
    <property type="term" value="P:regulation of cell-cell adhesion"/>
    <property type="evidence" value="ECO:0007669"/>
    <property type="project" value="TreeGrafter"/>
</dbReference>
<evidence type="ECO:0000256" key="3">
    <source>
        <dbReference type="ARBA" id="ARBA00022989"/>
    </source>
</evidence>
<feature type="chain" id="PRO_5017334530" evidence="11">
    <location>
        <begin position="20"/>
        <end position="801"/>
    </location>
</feature>
<keyword evidence="3 10" id="KW-1133">Transmembrane helix</keyword>
<evidence type="ECO:0000256" key="10">
    <source>
        <dbReference type="SAM" id="Phobius"/>
    </source>
</evidence>
<dbReference type="SMART" id="SM00608">
    <property type="entry name" value="ACR"/>
    <property type="match status" value="1"/>
</dbReference>
<dbReference type="GO" id="GO:0006508">
    <property type="term" value="P:proteolysis"/>
    <property type="evidence" value="ECO:0007669"/>
    <property type="project" value="InterPro"/>
</dbReference>
<keyword evidence="7" id="KW-0245">EGF-like domain</keyword>
<dbReference type="OrthoDB" id="5951731at2759"/>
<sequence length="801" mass="88537">MRLCSLDITLFLVIVSVGSFVTSERRLSHVKDYTVVRPQKLAIRAKRNLSSEKEYPDKLRYALSIEGEDYIFNLEKNRFLLGKDYTETYYLDNGTEVTVLPNDEDHCYYHGDVQDIKDSAVSVGLCSGMRGFVRAKQTVYFIEPLANFTEGDHAIYKEEHLRRKRSSCGHYNNTYYDHGPRVSGMFKPSVWKSNSLFNGEQFVEMFLVADNAEYRKCDGKMEKVKARMLEVVNHVDKLYRPLNIHVVLVGLEVWSHMDKIYVSTNPDTTLTNFLQWRQNSLINKRKHDNAQLVTGIDFDGDTVGLANKFAMCEYGSGAVNQDHHVNSIGVASTVAHEMGHNLGLSHDTSDCSCGTSSGNRNCIMADRVGSIFPETFSSCSKTELSQFLQQYNPRCLLNNPGPVICGNGYLEPGEECDCGTPQDCNNACCNATTCRLTKGSQCASGGCCENCQLKRSGSLCRKSANDCDLEEYCTGTSAECPKNVFKMNGIPCNFNQGYCYNGQCPTLLQHCKRLWGSDAQVGSDLCFEENTAGSYYAYCKNTKDRYLSCAKEDVKCGTIFCTSRNNPITQKRLNLDLNGISCHVALPETESSDIGMVPTGAKCGDNKVCYNNACQDIKVYGNKNCAAKCSDNGVCNHEGQCHCDPGWAPPYCNVKFSELTQGSALAVGVSVTLGILIPLMLVIGGLMWYKKTNKAEFLTKKKVPSASSLTNPLFHKGIVNGSSRDRIHQISQPIFVESSVTQACSPLVVTVASSHSPPKPQVKPPPPARPLPPLNVNPVRKPPVPPVKPTGSTTPQKHHQL</sequence>
<dbReference type="InterPro" id="IPR034027">
    <property type="entry name" value="Reprolysin_adamalysin"/>
</dbReference>
<feature type="domain" description="EGF-like" evidence="12">
    <location>
        <begin position="621"/>
        <end position="653"/>
    </location>
</feature>
<dbReference type="Gene3D" id="4.10.70.10">
    <property type="entry name" value="Disintegrin domain"/>
    <property type="match status" value="1"/>
</dbReference>
<dbReference type="PROSITE" id="PS50026">
    <property type="entry name" value="EGF_3"/>
    <property type="match status" value="1"/>
</dbReference>
<dbReference type="InterPro" id="IPR024079">
    <property type="entry name" value="MetalloPept_cat_dom_sf"/>
</dbReference>
<dbReference type="FunFam" id="3.40.390.10:FF:000002">
    <property type="entry name" value="Disintegrin and metalloproteinase domain-containing protein 22"/>
    <property type="match status" value="1"/>
</dbReference>
<organism evidence="15 16">
    <name type="scientific">Paramormyrops kingsleyae</name>
    <dbReference type="NCBI Taxonomy" id="1676925"/>
    <lineage>
        <taxon>Eukaryota</taxon>
        <taxon>Metazoa</taxon>
        <taxon>Chordata</taxon>
        <taxon>Craniata</taxon>
        <taxon>Vertebrata</taxon>
        <taxon>Euteleostomi</taxon>
        <taxon>Actinopterygii</taxon>
        <taxon>Neopterygii</taxon>
        <taxon>Teleostei</taxon>
        <taxon>Osteoglossocephala</taxon>
        <taxon>Osteoglossomorpha</taxon>
        <taxon>Osteoglossiformes</taxon>
        <taxon>Mormyridae</taxon>
        <taxon>Paramormyrops</taxon>
    </lineage>
</organism>
<keyword evidence="11" id="KW-0732">Signal</keyword>
<keyword evidence="5 7" id="KW-1015">Disulfide bond</keyword>
<dbReference type="PROSITE" id="PS00427">
    <property type="entry name" value="DISINTEGRIN_1"/>
    <property type="match status" value="1"/>
</dbReference>
<dbReference type="Pfam" id="PF00200">
    <property type="entry name" value="Disintegrin"/>
    <property type="match status" value="1"/>
</dbReference>
<dbReference type="InterPro" id="IPR000742">
    <property type="entry name" value="EGF"/>
</dbReference>
<feature type="binding site" evidence="8">
    <location>
        <position position="340"/>
    </location>
    <ligand>
        <name>Zn(2+)</name>
        <dbReference type="ChEBI" id="CHEBI:29105"/>
        <note>catalytic</note>
    </ligand>
</feature>
<dbReference type="Proteomes" id="UP000261540">
    <property type="component" value="Unplaced"/>
</dbReference>
<dbReference type="GeneTree" id="ENSGT00940000158585"/>
<name>A0A3B3R2K3_9TELE</name>
<dbReference type="STRING" id="1676925.ENSPKIP00000012608"/>
<dbReference type="PROSITE" id="PS50215">
    <property type="entry name" value="ADAM_MEPRO"/>
    <property type="match status" value="1"/>
</dbReference>
<evidence type="ECO:0000313" key="15">
    <source>
        <dbReference type="Ensembl" id="ENSPKIP00000012608.1"/>
    </source>
</evidence>
<dbReference type="PROSITE" id="PS01186">
    <property type="entry name" value="EGF_2"/>
    <property type="match status" value="1"/>
</dbReference>
<feature type="domain" description="Peptidase M12B" evidence="14">
    <location>
        <begin position="201"/>
        <end position="400"/>
    </location>
</feature>
<dbReference type="FunFam" id="4.10.70.10:FF:000001">
    <property type="entry name" value="Disintegrin and metalloproteinase domain-containing protein 22"/>
    <property type="match status" value="1"/>
</dbReference>
<dbReference type="Pfam" id="PF08516">
    <property type="entry name" value="ADAM_CR"/>
    <property type="match status" value="1"/>
</dbReference>
<evidence type="ECO:0000259" key="12">
    <source>
        <dbReference type="PROSITE" id="PS50026"/>
    </source>
</evidence>